<dbReference type="Gene3D" id="1.20.1280.50">
    <property type="match status" value="1"/>
</dbReference>
<reference evidence="2 3" key="1">
    <citation type="journal article" date="2017" name="Genome Biol.">
        <title>New reference genome sequences of hot pepper reveal the massive evolution of plant disease-resistance genes by retroduplication.</title>
        <authorList>
            <person name="Kim S."/>
            <person name="Park J."/>
            <person name="Yeom S.I."/>
            <person name="Kim Y.M."/>
            <person name="Seo E."/>
            <person name="Kim K.T."/>
            <person name="Kim M.S."/>
            <person name="Lee J.M."/>
            <person name="Cheong K."/>
            <person name="Shin H.S."/>
            <person name="Kim S.B."/>
            <person name="Han K."/>
            <person name="Lee J."/>
            <person name="Park M."/>
            <person name="Lee H.A."/>
            <person name="Lee H.Y."/>
            <person name="Lee Y."/>
            <person name="Oh S."/>
            <person name="Lee J.H."/>
            <person name="Choi E."/>
            <person name="Choi E."/>
            <person name="Lee S.E."/>
            <person name="Jeon J."/>
            <person name="Kim H."/>
            <person name="Choi G."/>
            <person name="Song H."/>
            <person name="Lee J."/>
            <person name="Lee S.C."/>
            <person name="Kwon J.K."/>
            <person name="Lee H.Y."/>
            <person name="Koo N."/>
            <person name="Hong Y."/>
            <person name="Kim R.W."/>
            <person name="Kang W.H."/>
            <person name="Huh J.H."/>
            <person name="Kang B.C."/>
            <person name="Yang T.J."/>
            <person name="Lee Y.H."/>
            <person name="Bennetzen J.L."/>
            <person name="Choi D."/>
        </authorList>
    </citation>
    <scope>NUCLEOTIDE SEQUENCE [LARGE SCALE GENOMIC DNA]</scope>
    <source>
        <strain evidence="3">cv. PBC81</strain>
    </source>
</reference>
<gene>
    <name evidence="2" type="ORF">CQW23_15145</name>
</gene>
<dbReference type="PANTHER" id="PTHR34145">
    <property type="entry name" value="OS02G0105600 PROTEIN"/>
    <property type="match status" value="1"/>
</dbReference>
<dbReference type="SUPFAM" id="SSF81383">
    <property type="entry name" value="F-box domain"/>
    <property type="match status" value="1"/>
</dbReference>
<dbReference type="STRING" id="33114.A0A2G2WL75"/>
<protein>
    <recommendedName>
        <fullName evidence="1">F-box domain-containing protein</fullName>
    </recommendedName>
</protein>
<accession>A0A2G2WL75</accession>
<dbReference type="InterPro" id="IPR032675">
    <property type="entry name" value="LRR_dom_sf"/>
</dbReference>
<keyword evidence="3" id="KW-1185">Reference proteome</keyword>
<dbReference type="Pfam" id="PF00646">
    <property type="entry name" value="F-box"/>
    <property type="match status" value="1"/>
</dbReference>
<dbReference type="InterPro" id="IPR036047">
    <property type="entry name" value="F-box-like_dom_sf"/>
</dbReference>
<comment type="caution">
    <text evidence="2">The sequence shown here is derived from an EMBL/GenBank/DDBJ whole genome shotgun (WGS) entry which is preliminary data.</text>
</comment>
<dbReference type="Proteomes" id="UP000224567">
    <property type="component" value="Unassembled WGS sequence"/>
</dbReference>
<dbReference type="SUPFAM" id="SSF52047">
    <property type="entry name" value="RNI-like"/>
    <property type="match status" value="1"/>
</dbReference>
<evidence type="ECO:0000313" key="2">
    <source>
        <dbReference type="EMBL" id="PHT45987.1"/>
    </source>
</evidence>
<dbReference type="PANTHER" id="PTHR34145:SF68">
    <property type="entry name" value="FBD DOMAIN-CONTAINING PROTEIN"/>
    <property type="match status" value="1"/>
</dbReference>
<dbReference type="PROSITE" id="PS50181">
    <property type="entry name" value="FBOX"/>
    <property type="match status" value="1"/>
</dbReference>
<proteinExistence type="predicted"/>
<dbReference type="Pfam" id="PF23622">
    <property type="entry name" value="LRR_At1g61320_AtMIF1"/>
    <property type="match status" value="1"/>
</dbReference>
<organism evidence="2 3">
    <name type="scientific">Capsicum baccatum</name>
    <name type="common">Peruvian pepper</name>
    <dbReference type="NCBI Taxonomy" id="33114"/>
    <lineage>
        <taxon>Eukaryota</taxon>
        <taxon>Viridiplantae</taxon>
        <taxon>Streptophyta</taxon>
        <taxon>Embryophyta</taxon>
        <taxon>Tracheophyta</taxon>
        <taxon>Spermatophyta</taxon>
        <taxon>Magnoliopsida</taxon>
        <taxon>eudicotyledons</taxon>
        <taxon>Gunneridae</taxon>
        <taxon>Pentapetalae</taxon>
        <taxon>asterids</taxon>
        <taxon>lamiids</taxon>
        <taxon>Solanales</taxon>
        <taxon>Solanaceae</taxon>
        <taxon>Solanoideae</taxon>
        <taxon>Capsiceae</taxon>
        <taxon>Capsicum</taxon>
    </lineage>
</organism>
<dbReference type="EMBL" id="MLFT02000006">
    <property type="protein sequence ID" value="PHT45987.1"/>
    <property type="molecule type" value="Genomic_DNA"/>
</dbReference>
<dbReference type="InterPro" id="IPR055357">
    <property type="entry name" value="LRR_At1g61320_AtMIF1"/>
</dbReference>
<dbReference type="InterPro" id="IPR053772">
    <property type="entry name" value="At1g61320/At1g61330-like"/>
</dbReference>
<sequence>MEVEDRLSQLPEEVLISILSKFTMEEVVATSFLSSRWRYLWKHIPCLNFNRPELPNMGLNLMKIYTREIMRHISWVSHIMDYHKCPVLEEFSISFPFLESVSDAAGREVFKWLNFASSRKIQSLKLDFSVNGRWPENIELSEYSFPTELLSSSLKGLKKLTLNEVLVDSQSVESLLLSCPFLELLSITRSYLLVHLKVVGPSLKLKHLVIRRCPMKYLEIRNVNLVSFTFRGSTTNLVLENVSSVLNIDISIITCGLLYKLAPKITANFTQLVMLTLEGFHETTIRHFNGSFPTFNNLKRLMLRLYYLAGYSLLESTPLLEAAPYLQKFTIEVIKLLLLS</sequence>
<dbReference type="Gene3D" id="3.80.10.10">
    <property type="entry name" value="Ribonuclease Inhibitor"/>
    <property type="match status" value="1"/>
</dbReference>
<feature type="domain" description="F-box" evidence="1">
    <location>
        <begin position="4"/>
        <end position="52"/>
    </location>
</feature>
<dbReference type="AlphaFoldDB" id="A0A2G2WL75"/>
<name>A0A2G2WL75_CAPBA</name>
<reference evidence="3" key="2">
    <citation type="journal article" date="2017" name="J. Anim. Genet.">
        <title>Multiple reference genome sequences of hot pepper reveal the massive evolution of plant disease resistance genes by retroduplication.</title>
        <authorList>
            <person name="Kim S."/>
            <person name="Park J."/>
            <person name="Yeom S.-I."/>
            <person name="Kim Y.-M."/>
            <person name="Seo E."/>
            <person name="Kim K.-T."/>
            <person name="Kim M.-S."/>
            <person name="Lee J.M."/>
            <person name="Cheong K."/>
            <person name="Shin H.-S."/>
            <person name="Kim S.-B."/>
            <person name="Han K."/>
            <person name="Lee J."/>
            <person name="Park M."/>
            <person name="Lee H.-A."/>
            <person name="Lee H.-Y."/>
            <person name="Lee Y."/>
            <person name="Oh S."/>
            <person name="Lee J.H."/>
            <person name="Choi E."/>
            <person name="Choi E."/>
            <person name="Lee S.E."/>
            <person name="Jeon J."/>
            <person name="Kim H."/>
            <person name="Choi G."/>
            <person name="Song H."/>
            <person name="Lee J."/>
            <person name="Lee S.-C."/>
            <person name="Kwon J.-K."/>
            <person name="Lee H.-Y."/>
            <person name="Koo N."/>
            <person name="Hong Y."/>
            <person name="Kim R.W."/>
            <person name="Kang W.-H."/>
            <person name="Huh J.H."/>
            <person name="Kang B.-C."/>
            <person name="Yang T.-J."/>
            <person name="Lee Y.-H."/>
            <person name="Bennetzen J.L."/>
            <person name="Choi D."/>
        </authorList>
    </citation>
    <scope>NUCLEOTIDE SEQUENCE [LARGE SCALE GENOMIC DNA]</scope>
    <source>
        <strain evidence="3">cv. PBC81</strain>
    </source>
</reference>
<dbReference type="OrthoDB" id="1305612at2759"/>
<evidence type="ECO:0000259" key="1">
    <source>
        <dbReference type="PROSITE" id="PS50181"/>
    </source>
</evidence>
<dbReference type="InterPro" id="IPR001810">
    <property type="entry name" value="F-box_dom"/>
</dbReference>
<evidence type="ECO:0000313" key="3">
    <source>
        <dbReference type="Proteomes" id="UP000224567"/>
    </source>
</evidence>